<dbReference type="STRING" id="1173061.A0A0J9XL79"/>
<dbReference type="AlphaFoldDB" id="A0A0J9XL79"/>
<dbReference type="PANTHER" id="PTHR42977">
    <property type="entry name" value="HYDROLASE-RELATED"/>
    <property type="match status" value="1"/>
</dbReference>
<reference evidence="4" key="1">
    <citation type="submission" date="2014-03" db="EMBL/GenBank/DDBJ databases">
        <authorList>
            <person name="Casaregola S."/>
        </authorList>
    </citation>
    <scope>NUCLEOTIDE SEQUENCE [LARGE SCALE GENOMIC DNA]</scope>
    <source>
        <strain evidence="4">CLIB 918</strain>
    </source>
</reference>
<keyword evidence="1 4" id="KW-0378">Hydrolase</keyword>
<evidence type="ECO:0000256" key="2">
    <source>
        <dbReference type="SAM" id="MobiDB-lite"/>
    </source>
</evidence>
<dbReference type="OrthoDB" id="284184at2759"/>
<organism evidence="4 5">
    <name type="scientific">Geotrichum candidum</name>
    <name type="common">Oospora lactis</name>
    <name type="synonym">Dipodascus geotrichum</name>
    <dbReference type="NCBI Taxonomy" id="1173061"/>
    <lineage>
        <taxon>Eukaryota</taxon>
        <taxon>Fungi</taxon>
        <taxon>Dikarya</taxon>
        <taxon>Ascomycota</taxon>
        <taxon>Saccharomycotina</taxon>
        <taxon>Dipodascomycetes</taxon>
        <taxon>Dipodascales</taxon>
        <taxon>Dipodascaceae</taxon>
        <taxon>Geotrichum</taxon>
    </lineage>
</organism>
<dbReference type="Proteomes" id="UP000242525">
    <property type="component" value="Unassembled WGS sequence"/>
</dbReference>
<dbReference type="InterPro" id="IPR051340">
    <property type="entry name" value="Haloalkane_dehalogenase"/>
</dbReference>
<name>A0A0J9XL79_GEOCN</name>
<feature type="compositionally biased region" description="Low complexity" evidence="2">
    <location>
        <begin position="206"/>
        <end position="215"/>
    </location>
</feature>
<evidence type="ECO:0000313" key="5">
    <source>
        <dbReference type="Proteomes" id="UP000242525"/>
    </source>
</evidence>
<dbReference type="PRINTS" id="PR00412">
    <property type="entry name" value="EPOXHYDRLASE"/>
</dbReference>
<proteinExistence type="predicted"/>
<keyword evidence="5" id="KW-1185">Reference proteome</keyword>
<dbReference type="InterPro" id="IPR000639">
    <property type="entry name" value="Epox_hydrolase-like"/>
</dbReference>
<dbReference type="SUPFAM" id="SSF53474">
    <property type="entry name" value="alpha/beta-Hydrolases"/>
    <property type="match status" value="1"/>
</dbReference>
<comment type="caution">
    <text evidence="4">The sequence shown here is derived from an EMBL/GenBank/DDBJ whole genome shotgun (WGS) entry which is preliminary data.</text>
</comment>
<dbReference type="InterPro" id="IPR029058">
    <property type="entry name" value="AB_hydrolase_fold"/>
</dbReference>
<accession>A0A0J9XL79</accession>
<dbReference type="PANTHER" id="PTHR42977:SF3">
    <property type="entry name" value="AB HYDROLASE-1 DOMAIN-CONTAINING PROTEIN"/>
    <property type="match status" value="1"/>
</dbReference>
<dbReference type="EMBL" id="CCBN010000028">
    <property type="protein sequence ID" value="CDO57987.1"/>
    <property type="molecule type" value="Genomic_DNA"/>
</dbReference>
<dbReference type="InterPro" id="IPR000073">
    <property type="entry name" value="AB_hydrolase_1"/>
</dbReference>
<evidence type="ECO:0000313" key="4">
    <source>
        <dbReference type="EMBL" id="CDO57987.1"/>
    </source>
</evidence>
<evidence type="ECO:0000259" key="3">
    <source>
        <dbReference type="Pfam" id="PF12697"/>
    </source>
</evidence>
<dbReference type="GO" id="GO:0004301">
    <property type="term" value="F:epoxide hydrolase activity"/>
    <property type="evidence" value="ECO:0007669"/>
    <property type="project" value="TreeGrafter"/>
</dbReference>
<dbReference type="Pfam" id="PF12697">
    <property type="entry name" value="Abhydrolase_6"/>
    <property type="match status" value="1"/>
</dbReference>
<protein>
    <submittedName>
        <fullName evidence="4">Similar to Saccharomyces cerevisiae YNR064C Epoxide hydrolase</fullName>
    </submittedName>
</protein>
<feature type="domain" description="AB hydrolase-1" evidence="3">
    <location>
        <begin position="70"/>
        <end position="377"/>
    </location>
</feature>
<feature type="region of interest" description="Disordered" evidence="2">
    <location>
        <begin position="201"/>
        <end position="230"/>
    </location>
</feature>
<evidence type="ECO:0000256" key="1">
    <source>
        <dbReference type="ARBA" id="ARBA00022801"/>
    </source>
</evidence>
<gene>
    <name evidence="4" type="ORF">BN980_GECA32s00725g</name>
</gene>
<dbReference type="Gene3D" id="3.40.50.1820">
    <property type="entry name" value="alpha/beta hydrolase"/>
    <property type="match status" value="1"/>
</dbReference>
<sequence length="405" mass="44779">MFSDQYYALSNSTTSFYNSFPSTTPNRTPTPDLSGASAATYYSPKAKTVRLPTGVNLYYQEAGDPNSPTLLLLHGFPTSSNYFRNLIPLLTNPLYGGFHIIAPDLPGFGATTCPPGFVYSFQKLADTIVLLLDIKYITHFGMYCMGAYGALVADRVLQYKREHIMGLVIQNGAVPISDELTMDTPIINRLFGIANPPSLARLTPRSPCRSALSSRKSSRRGSTEGPQIQKHVSFTDLTRIPTPLIIADDAYASSSDSDSELAFHPTPELLRQLYTGGDATRLVDAHSYLMDYAMLSQAGQPDVQETLFQDYRREQTMHATWKSASDSSVAAAHIPKLVLWGTDDQVCNKPPSSLYYHINKADCEFVELPGAGHFALEFCSNEEVAAHIMRFFFSKGDHDWSISTY</sequence>